<dbReference type="OrthoDB" id="473036at2"/>
<organism evidence="1 2">
    <name type="scientific">Planktothrix serta PCC 8927</name>
    <dbReference type="NCBI Taxonomy" id="671068"/>
    <lineage>
        <taxon>Bacteria</taxon>
        <taxon>Bacillati</taxon>
        <taxon>Cyanobacteriota</taxon>
        <taxon>Cyanophyceae</taxon>
        <taxon>Oscillatoriophycideae</taxon>
        <taxon>Oscillatoriales</taxon>
        <taxon>Microcoleaceae</taxon>
        <taxon>Planktothrix</taxon>
    </lineage>
</organism>
<sequence>MFTTNLTQHLIRSSKLNLCPICQKDHGCRVGDFLIICLRADSSWTINGWTYKKQAKGGMGSVWVSHTEETQTEYRPTPNPTFNKPTLKPLTDQEIDINARLILKQLGLSTQHRQALRERGLTDAQIDSIGFVSVSPYQSFFISPSPNFPGIGYKKTLTNSDSGYLIPIRNIKGLIIGFQIANDHRGKENKNGKEIPKYQWLWGSGERRTSRELPLQFSKLNDSQDLNIIEGTLKPITAAHLHNINVLGSGGVNWHGSPQELPEILESNLFSRFILNPDTGCKANHHVMSAYRELYQFLKKLGINLLVRNWGQDNRPKTDSLDIDEIDTTTFNNASIIPFKSWDVEPGCLSDDEWFKKFKLPQLKDDLAQVLKLFYSRRVKKSKLRTEIKKQPTTPREQTPEQVKKSSAIVLWKPEFLTFISYIPGQLPTFEEWQELGSPKLIIQNGQRLTFYQEAYERGFKFLKDSTPAGHGKSYDAGLIDLKTFGIDPNDKDNHTRIFYLDPNHRNPTIATVETHYTDLESRHNGLVYDSTRKTPLGNPYVIRTNSSHKTVEIPSNCPENQTFLTIAKIGIPVFGGKDSPICQSCPLLLNGCTFLENRRNTLAHERLIRADINSLPYPSEDDILILEESDTNVKISHQMIIKTDDILKTVGKLQLGDDEQIFKALRPILGAVYEGLQEITQDKYKYGISHQHVMEFLPSVDQLNQVIWELYSEDWLKAKDVWGQPIWDYKMLNGEPKAVKVIGENWIAPSLNDLKKECYRIFDNYAKYINGIQSPEEKQAAIKANVIPLWLPALIDCLTGNKRINLRIHNGKLIITQLSKHHRNIIKTAGFSIALDATQSKEDYALSINVNPNWILEVREVQRPTPNLNIHVITGLGKGGKQRRETQQERIKIAIEAIIDLHQGQNMGLIDHKSAMDNYKDLGKHVQLGYWGRDNRGSNRFLTTQTLISVGKLVPNLGQMAAEFQTLTGWVNIPNKLIGHYGRWVKRKITSELIQDVGRLRAHLRPSENLDAYLVVDLESDLINEIQLAFPRSKVTIEDVYNYAPKAAPKGQQTEREIIEALWSSIQSEAPLTIEEVAEQLGMTKGGVSKNLKDRLGIGFRMLKKSLLLLLQAIYNKNKLSDLPEDARWIAETYLPLVAQSLDQEEITPLDVIVDIVNMAEAFGEKVFNHILAATSLPILLKLFGKVLSVLPKILSSPGGGNPVFADGGCARPPTFQVRGIGL</sequence>
<dbReference type="EMBL" id="CZCU02000024">
    <property type="protein sequence ID" value="VXD10824.1"/>
    <property type="molecule type" value="Genomic_DNA"/>
</dbReference>
<protein>
    <submittedName>
        <fullName evidence="1">Uncharacterized protein</fullName>
    </submittedName>
</protein>
<keyword evidence="2" id="KW-1185">Reference proteome</keyword>
<accession>A0A7Z9BF05</accession>
<name>A0A7Z9BF05_9CYAN</name>
<dbReference type="AlphaFoldDB" id="A0A7Z9BF05"/>
<dbReference type="RefSeq" id="WP_156093079.1">
    <property type="nucleotide sequence ID" value="NZ_LR734830.1"/>
</dbReference>
<comment type="caution">
    <text evidence="1">The sequence shown here is derived from an EMBL/GenBank/DDBJ whole genome shotgun (WGS) entry which is preliminary data.</text>
</comment>
<reference evidence="1" key="1">
    <citation type="submission" date="2019-10" db="EMBL/GenBank/DDBJ databases">
        <authorList>
            <consortium name="Genoscope - CEA"/>
            <person name="William W."/>
        </authorList>
    </citation>
    <scope>NUCLEOTIDE SEQUENCE [LARGE SCALE GENOMIC DNA]</scope>
    <source>
        <strain evidence="1">BBR_PRJEB10992</strain>
    </source>
</reference>
<proteinExistence type="predicted"/>
<gene>
    <name evidence="1" type="ORF">PL8927_120002</name>
</gene>
<evidence type="ECO:0000313" key="2">
    <source>
        <dbReference type="Proteomes" id="UP000184550"/>
    </source>
</evidence>
<dbReference type="Proteomes" id="UP000184550">
    <property type="component" value="Unassembled WGS sequence"/>
</dbReference>
<evidence type="ECO:0000313" key="1">
    <source>
        <dbReference type="EMBL" id="VXD10824.1"/>
    </source>
</evidence>